<feature type="compositionally biased region" description="Basic and acidic residues" evidence="1">
    <location>
        <begin position="24"/>
        <end position="39"/>
    </location>
</feature>
<reference evidence="2" key="1">
    <citation type="submission" date="2019-12" db="EMBL/GenBank/DDBJ databases">
        <title>Genome sequencing and annotation of Brassica cretica.</title>
        <authorList>
            <person name="Studholme D.J."/>
            <person name="Sarris P."/>
        </authorList>
    </citation>
    <scope>NUCLEOTIDE SEQUENCE</scope>
    <source>
        <strain evidence="2">PFS-109/04</strain>
        <tissue evidence="2">Leaf</tissue>
    </source>
</reference>
<feature type="compositionally biased region" description="Basic and acidic residues" evidence="1">
    <location>
        <begin position="108"/>
        <end position="126"/>
    </location>
</feature>
<dbReference type="AlphaFoldDB" id="A0A8S9QXK2"/>
<sequence>MEEEIKILSQKYNPQKTPTKKKSSRNDKYVRHEREDIQGKHNYTINSEQGKTSRNTWSRNQYKDNSYCEFHQTKGHSTTSCKVLGARLAAKLLAGDLSKVTSIKDLILDSDRPPRTDKESPERDTHANQSGKKCGRRQDDLGDNKYSRRFHKERFGITRPCNGSGQRRDPGVHCPTSGKPDSRNGRRFN</sequence>
<feature type="compositionally biased region" description="Basic and acidic residues" evidence="1">
    <location>
        <begin position="180"/>
        <end position="189"/>
    </location>
</feature>
<accession>A0A8S9QXK2</accession>
<evidence type="ECO:0000313" key="3">
    <source>
        <dbReference type="Proteomes" id="UP000712600"/>
    </source>
</evidence>
<feature type="region of interest" description="Disordered" evidence="1">
    <location>
        <begin position="108"/>
        <end position="189"/>
    </location>
</feature>
<feature type="region of interest" description="Disordered" evidence="1">
    <location>
        <begin position="1"/>
        <end position="58"/>
    </location>
</feature>
<dbReference type="Proteomes" id="UP000712600">
    <property type="component" value="Unassembled WGS sequence"/>
</dbReference>
<evidence type="ECO:0000313" key="2">
    <source>
        <dbReference type="EMBL" id="KAF3553491.1"/>
    </source>
</evidence>
<evidence type="ECO:0000256" key="1">
    <source>
        <dbReference type="SAM" id="MobiDB-lite"/>
    </source>
</evidence>
<protein>
    <submittedName>
        <fullName evidence="2">Uncharacterized protein</fullName>
    </submittedName>
</protein>
<dbReference type="EMBL" id="QGKX02000996">
    <property type="protein sequence ID" value="KAF3553491.1"/>
    <property type="molecule type" value="Genomic_DNA"/>
</dbReference>
<organism evidence="2 3">
    <name type="scientific">Brassica cretica</name>
    <name type="common">Mustard</name>
    <dbReference type="NCBI Taxonomy" id="69181"/>
    <lineage>
        <taxon>Eukaryota</taxon>
        <taxon>Viridiplantae</taxon>
        <taxon>Streptophyta</taxon>
        <taxon>Embryophyta</taxon>
        <taxon>Tracheophyta</taxon>
        <taxon>Spermatophyta</taxon>
        <taxon>Magnoliopsida</taxon>
        <taxon>eudicotyledons</taxon>
        <taxon>Gunneridae</taxon>
        <taxon>Pentapetalae</taxon>
        <taxon>rosids</taxon>
        <taxon>malvids</taxon>
        <taxon>Brassicales</taxon>
        <taxon>Brassicaceae</taxon>
        <taxon>Brassiceae</taxon>
        <taxon>Brassica</taxon>
    </lineage>
</organism>
<gene>
    <name evidence="2" type="ORF">F2Q69_00013962</name>
</gene>
<proteinExistence type="predicted"/>
<comment type="caution">
    <text evidence="2">The sequence shown here is derived from an EMBL/GenBank/DDBJ whole genome shotgun (WGS) entry which is preliminary data.</text>
</comment>
<name>A0A8S9QXK2_BRACR</name>
<feature type="compositionally biased region" description="Polar residues" evidence="1">
    <location>
        <begin position="41"/>
        <end position="58"/>
    </location>
</feature>
<feature type="compositionally biased region" description="Basic and acidic residues" evidence="1">
    <location>
        <begin position="136"/>
        <end position="146"/>
    </location>
</feature>